<dbReference type="AlphaFoldDB" id="A0A150GH07"/>
<dbReference type="Proteomes" id="UP000075714">
    <property type="component" value="Unassembled WGS sequence"/>
</dbReference>
<keyword evidence="3" id="KW-0732">Signal</keyword>
<evidence type="ECO:0000313" key="6">
    <source>
        <dbReference type="Proteomes" id="UP000075714"/>
    </source>
</evidence>
<evidence type="ECO:0000256" key="1">
    <source>
        <dbReference type="SAM" id="MobiDB-lite"/>
    </source>
</evidence>
<sequence length="308" mass="30855">MGSLASALALASGVSLLLADSAWASGGTLTGGAFDLFKDFLDQVEAMGPAGGLVFVVVVMFSEMIPLFPTQPLSLASGLLFGGKQGAVLMLLGVTLAAVNAFVISRGVGRPLAEKVISMEMGEEPDDQPGAASHNAVARKLAEVQRVIETGSFAQQLIAVALLRLTPVVPFSASNYVLGLTPLQLPAFLGGTVAGMAVWSVLYASLGGAGRGLLESGTDLGTVFAELAERSALYTRPILLAGVGLAAAAGVVFLVSGQFGRGGDNGGDGSGGDGSAAASAASASSVDAAETESGAGDLRVKQEQLSRK</sequence>
<organism evidence="5 6">
    <name type="scientific">Gonium pectorale</name>
    <name type="common">Green alga</name>
    <dbReference type="NCBI Taxonomy" id="33097"/>
    <lineage>
        <taxon>Eukaryota</taxon>
        <taxon>Viridiplantae</taxon>
        <taxon>Chlorophyta</taxon>
        <taxon>core chlorophytes</taxon>
        <taxon>Chlorophyceae</taxon>
        <taxon>CS clade</taxon>
        <taxon>Chlamydomonadales</taxon>
        <taxon>Volvocaceae</taxon>
        <taxon>Gonium</taxon>
    </lineage>
</organism>
<comment type="caution">
    <text evidence="5">The sequence shown here is derived from an EMBL/GenBank/DDBJ whole genome shotgun (WGS) entry which is preliminary data.</text>
</comment>
<evidence type="ECO:0000313" key="5">
    <source>
        <dbReference type="EMBL" id="KXZ49069.1"/>
    </source>
</evidence>
<feature type="compositionally biased region" description="Low complexity" evidence="1">
    <location>
        <begin position="275"/>
        <end position="288"/>
    </location>
</feature>
<reference evidence="6" key="1">
    <citation type="journal article" date="2016" name="Nat. Commun.">
        <title>The Gonium pectorale genome demonstrates co-option of cell cycle regulation during the evolution of multicellularity.</title>
        <authorList>
            <person name="Hanschen E.R."/>
            <person name="Marriage T.N."/>
            <person name="Ferris P.J."/>
            <person name="Hamaji T."/>
            <person name="Toyoda A."/>
            <person name="Fujiyama A."/>
            <person name="Neme R."/>
            <person name="Noguchi H."/>
            <person name="Minakuchi Y."/>
            <person name="Suzuki M."/>
            <person name="Kawai-Toyooka H."/>
            <person name="Smith D.R."/>
            <person name="Sparks H."/>
            <person name="Anderson J."/>
            <person name="Bakaric R."/>
            <person name="Luria V."/>
            <person name="Karger A."/>
            <person name="Kirschner M.W."/>
            <person name="Durand P.M."/>
            <person name="Michod R.E."/>
            <person name="Nozaki H."/>
            <person name="Olson B.J."/>
        </authorList>
    </citation>
    <scope>NUCLEOTIDE SEQUENCE [LARGE SCALE GENOMIC DNA]</scope>
    <source>
        <strain evidence="6">NIES-2863</strain>
    </source>
</reference>
<dbReference type="EMBL" id="LSYV01000024">
    <property type="protein sequence ID" value="KXZ49069.1"/>
    <property type="molecule type" value="Genomic_DNA"/>
</dbReference>
<keyword evidence="2" id="KW-1133">Transmembrane helix</keyword>
<feature type="signal peptide" evidence="3">
    <location>
        <begin position="1"/>
        <end position="24"/>
    </location>
</feature>
<dbReference type="InterPro" id="IPR032816">
    <property type="entry name" value="VTT_dom"/>
</dbReference>
<keyword evidence="2" id="KW-0812">Transmembrane</keyword>
<protein>
    <recommendedName>
        <fullName evidence="4">VTT domain-containing protein</fullName>
    </recommendedName>
</protein>
<keyword evidence="6" id="KW-1185">Reference proteome</keyword>
<name>A0A150GH07_GONPE</name>
<gene>
    <name evidence="5" type="ORF">GPECTOR_23g154</name>
</gene>
<feature type="transmembrane region" description="Helical" evidence="2">
    <location>
        <begin position="88"/>
        <end position="109"/>
    </location>
</feature>
<dbReference type="OrthoDB" id="166803at2759"/>
<feature type="region of interest" description="Disordered" evidence="1">
    <location>
        <begin position="264"/>
        <end position="308"/>
    </location>
</feature>
<proteinExistence type="predicted"/>
<evidence type="ECO:0000256" key="2">
    <source>
        <dbReference type="SAM" id="Phobius"/>
    </source>
</evidence>
<feature type="transmembrane region" description="Helical" evidence="2">
    <location>
        <begin position="185"/>
        <end position="206"/>
    </location>
</feature>
<keyword evidence="2" id="KW-0472">Membrane</keyword>
<dbReference type="STRING" id="33097.A0A150GH07"/>
<evidence type="ECO:0000256" key="3">
    <source>
        <dbReference type="SAM" id="SignalP"/>
    </source>
</evidence>
<feature type="transmembrane region" description="Helical" evidence="2">
    <location>
        <begin position="48"/>
        <end position="68"/>
    </location>
</feature>
<dbReference type="InterPro" id="IPR053240">
    <property type="entry name" value="VTT_domain"/>
</dbReference>
<feature type="compositionally biased region" description="Basic and acidic residues" evidence="1">
    <location>
        <begin position="298"/>
        <end position="308"/>
    </location>
</feature>
<feature type="domain" description="VTT" evidence="4">
    <location>
        <begin position="68"/>
        <end position="207"/>
    </location>
</feature>
<dbReference type="PANTHER" id="PTHR46826:SF1">
    <property type="entry name" value="TVP38_TMEM64 FAMILY MEMBRANE PROTEIN YDJX"/>
    <property type="match status" value="1"/>
</dbReference>
<feature type="chain" id="PRO_5007562099" description="VTT domain-containing protein" evidence="3">
    <location>
        <begin position="25"/>
        <end position="308"/>
    </location>
</feature>
<dbReference type="Pfam" id="PF09335">
    <property type="entry name" value="VTT_dom"/>
    <property type="match status" value="1"/>
</dbReference>
<accession>A0A150GH07</accession>
<dbReference type="PANTHER" id="PTHR46826">
    <property type="match status" value="1"/>
</dbReference>
<evidence type="ECO:0000259" key="4">
    <source>
        <dbReference type="Pfam" id="PF09335"/>
    </source>
</evidence>
<feature type="transmembrane region" description="Helical" evidence="2">
    <location>
        <begin position="238"/>
        <end position="255"/>
    </location>
</feature>
<feature type="compositionally biased region" description="Gly residues" evidence="1">
    <location>
        <begin position="264"/>
        <end position="274"/>
    </location>
</feature>